<evidence type="ECO:0000256" key="1">
    <source>
        <dbReference type="SAM" id="MobiDB-lite"/>
    </source>
</evidence>
<evidence type="ECO:0000313" key="2">
    <source>
        <dbReference type="EMBL" id="MBB4022527.1"/>
    </source>
</evidence>
<proteinExistence type="predicted"/>
<feature type="region of interest" description="Disordered" evidence="1">
    <location>
        <begin position="1"/>
        <end position="31"/>
    </location>
</feature>
<accession>A0A840CKC4</accession>
<dbReference type="AlphaFoldDB" id="A0A840CKC4"/>
<protein>
    <submittedName>
        <fullName evidence="2">Uncharacterized protein</fullName>
    </submittedName>
</protein>
<organism evidence="2 3">
    <name type="scientific">Actibacterium naphthalenivorans</name>
    <dbReference type="NCBI Taxonomy" id="1614693"/>
    <lineage>
        <taxon>Bacteria</taxon>
        <taxon>Pseudomonadati</taxon>
        <taxon>Pseudomonadota</taxon>
        <taxon>Alphaproteobacteria</taxon>
        <taxon>Rhodobacterales</taxon>
        <taxon>Roseobacteraceae</taxon>
        <taxon>Actibacterium</taxon>
    </lineage>
</organism>
<dbReference type="Proteomes" id="UP000585681">
    <property type="component" value="Unassembled WGS sequence"/>
</dbReference>
<name>A0A840CKC4_9RHOB</name>
<gene>
    <name evidence="2" type="ORF">GGR17_002346</name>
</gene>
<keyword evidence="3" id="KW-1185">Reference proteome</keyword>
<reference evidence="2" key="1">
    <citation type="submission" date="2020-08" db="EMBL/GenBank/DDBJ databases">
        <title>Genomic Encyclopedia of Type Strains, Phase IV (KMG-IV): sequencing the most valuable type-strain genomes for metagenomic binning, comparative biology and taxonomic classification.</title>
        <authorList>
            <person name="Goeker M."/>
        </authorList>
    </citation>
    <scope>NUCLEOTIDE SEQUENCE [LARGE SCALE GENOMIC DNA]</scope>
    <source>
        <strain evidence="2">DSM 105040</strain>
    </source>
</reference>
<dbReference type="EMBL" id="JACIEQ010000003">
    <property type="protein sequence ID" value="MBB4022527.1"/>
    <property type="molecule type" value="Genomic_DNA"/>
</dbReference>
<evidence type="ECO:0000313" key="3">
    <source>
        <dbReference type="Proteomes" id="UP000585681"/>
    </source>
</evidence>
<feature type="compositionally biased region" description="Polar residues" evidence="1">
    <location>
        <begin position="1"/>
        <end position="22"/>
    </location>
</feature>
<sequence length="222" mass="24745">MERHQTGTTNPSRVSATASLPGSRSKKSVHGIPCLGENMCPAADPSYNSLMPPKNTSRIEITKEQRDQLASEKVRTGLGASAIFLYARSIDLLSPQSKLKSHMIGNWISGHSTTAHEDGLSAILAAYTGITYEPMISKDAHPNQLLLIDDDLRHEMRSILSARSNSSRRLRLNDSAAPTDLTEYRLKQLVMGRDDTIRLSHLRYIRERMRSLTIPDGLRQPR</sequence>
<comment type="caution">
    <text evidence="2">The sequence shown here is derived from an EMBL/GenBank/DDBJ whole genome shotgun (WGS) entry which is preliminary data.</text>
</comment>